<dbReference type="PROSITE" id="PS50088">
    <property type="entry name" value="ANK_REPEAT"/>
    <property type="match status" value="1"/>
</dbReference>
<protein>
    <submittedName>
        <fullName evidence="4">ANK_REP_REGION domain-containing protein</fullName>
    </submittedName>
</protein>
<dbReference type="WBParaSite" id="OFLC_0000296501-mRNA-1">
    <property type="protein sequence ID" value="OFLC_0000296501-mRNA-1"/>
    <property type="gene ID" value="OFLC_0000296501"/>
</dbReference>
<proteinExistence type="predicted"/>
<sequence>MRERIIGGGHHETHYFIRYRGAVYCDLGETNRCFQLWMHALHLQQKHLFALHPSTISTIGAFIDTFILTVNEGIIVANADGVRVAPLSRKYVMDVLEKAVYELERFSGGDTRIKTDEVTEETDDENRCTDFLMLASLQLILLIRRLSPADSKLTPNLETEADEKDFDTSLSHIVTRLAQVSKCLKLYPLHAACHDIDKPVTARFPCACVITMLIDSGINVNTKNPLGNTALHTVLLSSNPRQSIVKLLLENGAALLARNNDDQTCLELISAKLPRATGQLKLGRYLTLMGLAANVVRRTSCKTEYKKVVPMDLLPFLDLH</sequence>
<evidence type="ECO:0000256" key="1">
    <source>
        <dbReference type="PROSITE-ProRule" id="PRU00023"/>
    </source>
</evidence>
<reference evidence="4" key="1">
    <citation type="submission" date="2016-06" db="UniProtKB">
        <authorList>
            <consortium name="WormBaseParasite"/>
        </authorList>
    </citation>
    <scope>IDENTIFICATION</scope>
</reference>
<organism evidence="4">
    <name type="scientific">Onchocerca flexuosa</name>
    <dbReference type="NCBI Taxonomy" id="387005"/>
    <lineage>
        <taxon>Eukaryota</taxon>
        <taxon>Metazoa</taxon>
        <taxon>Ecdysozoa</taxon>
        <taxon>Nematoda</taxon>
        <taxon>Chromadorea</taxon>
        <taxon>Rhabditida</taxon>
        <taxon>Spirurina</taxon>
        <taxon>Spiruromorpha</taxon>
        <taxon>Filarioidea</taxon>
        <taxon>Onchocercidae</taxon>
        <taxon>Onchocerca</taxon>
    </lineage>
</organism>
<dbReference type="SUPFAM" id="SSF48403">
    <property type="entry name" value="Ankyrin repeat"/>
    <property type="match status" value="1"/>
</dbReference>
<name>A0A183H655_9BILA</name>
<keyword evidence="3" id="KW-1185">Reference proteome</keyword>
<accession>A0A183H655</accession>
<dbReference type="Pfam" id="PF00023">
    <property type="entry name" value="Ank"/>
    <property type="match status" value="1"/>
</dbReference>
<dbReference type="Gene3D" id="1.25.40.20">
    <property type="entry name" value="Ankyrin repeat-containing domain"/>
    <property type="match status" value="1"/>
</dbReference>
<evidence type="ECO:0000313" key="3">
    <source>
        <dbReference type="Proteomes" id="UP000267606"/>
    </source>
</evidence>
<dbReference type="Proteomes" id="UP000267606">
    <property type="component" value="Unassembled WGS sequence"/>
</dbReference>
<evidence type="ECO:0000313" key="4">
    <source>
        <dbReference type="WBParaSite" id="OFLC_0000296501-mRNA-1"/>
    </source>
</evidence>
<gene>
    <name evidence="2" type="ORF">OFLC_LOCUS2966</name>
</gene>
<evidence type="ECO:0000313" key="2">
    <source>
        <dbReference type="EMBL" id="VDO34825.1"/>
    </source>
</evidence>
<keyword evidence="1" id="KW-0040">ANK repeat</keyword>
<feature type="repeat" description="ANK" evidence="1">
    <location>
        <begin position="226"/>
        <end position="260"/>
    </location>
</feature>
<dbReference type="AlphaFoldDB" id="A0A183H655"/>
<reference evidence="2 3" key="2">
    <citation type="submission" date="2018-11" db="EMBL/GenBank/DDBJ databases">
        <authorList>
            <consortium name="Pathogen Informatics"/>
        </authorList>
    </citation>
    <scope>NUCLEOTIDE SEQUENCE [LARGE SCALE GENOMIC DNA]</scope>
</reference>
<dbReference type="InterPro" id="IPR036770">
    <property type="entry name" value="Ankyrin_rpt-contain_sf"/>
</dbReference>
<dbReference type="PROSITE" id="PS50297">
    <property type="entry name" value="ANK_REP_REGION"/>
    <property type="match status" value="1"/>
</dbReference>
<dbReference type="InterPro" id="IPR002110">
    <property type="entry name" value="Ankyrin_rpt"/>
</dbReference>
<dbReference type="EMBL" id="UZAJ01001851">
    <property type="protein sequence ID" value="VDO34825.1"/>
    <property type="molecule type" value="Genomic_DNA"/>
</dbReference>
<dbReference type="STRING" id="387005.A0A183H655"/>